<dbReference type="InterPro" id="IPR025992">
    <property type="entry name" value="Haem-bd"/>
</dbReference>
<proteinExistence type="predicted"/>
<feature type="domain" description="Haem-binding" evidence="1">
    <location>
        <begin position="3"/>
        <end position="139"/>
    </location>
</feature>
<evidence type="ECO:0000313" key="2">
    <source>
        <dbReference type="EMBL" id="RBL91097.1"/>
    </source>
</evidence>
<keyword evidence="3" id="KW-1185">Reference proteome</keyword>
<organism evidence="2 3">
    <name type="scientific">Chitinophaga flava</name>
    <dbReference type="NCBI Taxonomy" id="2259036"/>
    <lineage>
        <taxon>Bacteria</taxon>
        <taxon>Pseudomonadati</taxon>
        <taxon>Bacteroidota</taxon>
        <taxon>Chitinophagia</taxon>
        <taxon>Chitinophagales</taxon>
        <taxon>Chitinophagaceae</taxon>
        <taxon>Chitinophaga</taxon>
    </lineage>
</organism>
<gene>
    <name evidence="2" type="ORF">DF182_00305</name>
</gene>
<name>A0A365XXN1_9BACT</name>
<evidence type="ECO:0000313" key="3">
    <source>
        <dbReference type="Proteomes" id="UP000253410"/>
    </source>
</evidence>
<accession>A0A365XXN1</accession>
<dbReference type="Pfam" id="PF14376">
    <property type="entry name" value="Haem_bd"/>
    <property type="match status" value="1"/>
</dbReference>
<comment type="caution">
    <text evidence="2">The sequence shown here is derived from an EMBL/GenBank/DDBJ whole genome shotgun (WGS) entry which is preliminary data.</text>
</comment>
<protein>
    <submittedName>
        <fullName evidence="2">Cytochrome C</fullName>
    </submittedName>
</protein>
<dbReference type="EMBL" id="QFFJ01000001">
    <property type="protein sequence ID" value="RBL91097.1"/>
    <property type="molecule type" value="Genomic_DNA"/>
</dbReference>
<dbReference type="SMART" id="SM01235">
    <property type="entry name" value="Haem_bd"/>
    <property type="match status" value="1"/>
</dbReference>
<sequence length="142" mass="16715">MLLAIFVVIQFFRPAKNQDSQQDATQDIATIYPMPDSVQHMMQLACYDCHSNHTRYPWYAEIQPVGWLLNKHVQEGRQELNFQEYGKYSFRRQRNKLKRMKEQITAGKMPLSSYTLLHPEARLTPAQKQAILTWIDSTLTKI</sequence>
<dbReference type="OrthoDB" id="196738at2"/>
<dbReference type="Proteomes" id="UP000253410">
    <property type="component" value="Unassembled WGS sequence"/>
</dbReference>
<evidence type="ECO:0000259" key="1">
    <source>
        <dbReference type="SMART" id="SM01235"/>
    </source>
</evidence>
<reference evidence="2 3" key="1">
    <citation type="submission" date="2018-05" db="EMBL/GenBank/DDBJ databases">
        <title>Chitinophaga sp. K3CV102501T nov., isolated from isolated from a monsoon evergreen broad-leaved forest soil.</title>
        <authorList>
            <person name="Lv Y."/>
        </authorList>
    </citation>
    <scope>NUCLEOTIDE SEQUENCE [LARGE SCALE GENOMIC DNA]</scope>
    <source>
        <strain evidence="2 3">GDMCC 1.1325</strain>
    </source>
</reference>
<dbReference type="AlphaFoldDB" id="A0A365XXN1"/>